<dbReference type="RefSeq" id="WP_138270943.1">
    <property type="nucleotide sequence ID" value="NZ_BAABXP010000004.1"/>
</dbReference>
<evidence type="ECO:0000313" key="2">
    <source>
        <dbReference type="EMBL" id="MET3751917.1"/>
    </source>
</evidence>
<name>A0ABV2M9B5_9FIRM</name>
<dbReference type="PROSITE" id="PS51186">
    <property type="entry name" value="GNAT"/>
    <property type="match status" value="1"/>
</dbReference>
<keyword evidence="3" id="KW-1185">Reference proteome</keyword>
<protein>
    <submittedName>
        <fullName evidence="2">GNAT superfamily N-acetyltransferase</fullName>
    </submittedName>
</protein>
<dbReference type="EMBL" id="JBEPMJ010000031">
    <property type="protein sequence ID" value="MET3751917.1"/>
    <property type="molecule type" value="Genomic_DNA"/>
</dbReference>
<accession>A0ABV2M9B5</accession>
<dbReference type="Pfam" id="PF00583">
    <property type="entry name" value="Acetyltransf_1"/>
    <property type="match status" value="1"/>
</dbReference>
<evidence type="ECO:0000313" key="3">
    <source>
        <dbReference type="Proteomes" id="UP001549106"/>
    </source>
</evidence>
<proteinExistence type="predicted"/>
<comment type="caution">
    <text evidence="2">The sequence shown here is derived from an EMBL/GenBank/DDBJ whole genome shotgun (WGS) entry which is preliminary data.</text>
</comment>
<sequence length="184" mass="21204">MELKNILKNGTEFKEQVYMLYEEAFPAEEKKPISLMEHLAEKGQMELFAVTDQDEFVGLAFNMMDGNTALLDYFAVSPEKRNGGYGSKSLKLLLERFRSNKYIFEIEMQDEKAENAQDRKRRKAFYLRNGLKETGLFAHVYGTDFELLTPDGSLTYDEYTGFLERILGEEGVRVLNPSLISQLP</sequence>
<feature type="domain" description="N-acetyltransferase" evidence="1">
    <location>
        <begin position="1"/>
        <end position="152"/>
    </location>
</feature>
<evidence type="ECO:0000259" key="1">
    <source>
        <dbReference type="PROSITE" id="PS51186"/>
    </source>
</evidence>
<dbReference type="InterPro" id="IPR016181">
    <property type="entry name" value="Acyl_CoA_acyltransferase"/>
</dbReference>
<dbReference type="Proteomes" id="UP001549106">
    <property type="component" value="Unassembled WGS sequence"/>
</dbReference>
<dbReference type="InterPro" id="IPR000182">
    <property type="entry name" value="GNAT_dom"/>
</dbReference>
<dbReference type="CDD" id="cd04301">
    <property type="entry name" value="NAT_SF"/>
    <property type="match status" value="1"/>
</dbReference>
<dbReference type="SUPFAM" id="SSF55729">
    <property type="entry name" value="Acyl-CoA N-acyltransferases (Nat)"/>
    <property type="match status" value="1"/>
</dbReference>
<reference evidence="2 3" key="1">
    <citation type="submission" date="2024-06" db="EMBL/GenBank/DDBJ databases">
        <title>Genomic Encyclopedia of Type Strains, Phase IV (KMG-IV): sequencing the most valuable type-strain genomes for metagenomic binning, comparative biology and taxonomic classification.</title>
        <authorList>
            <person name="Goeker M."/>
        </authorList>
    </citation>
    <scope>NUCLEOTIDE SEQUENCE [LARGE SCALE GENOMIC DNA]</scope>
    <source>
        <strain evidence="2 3">DSM 29492</strain>
    </source>
</reference>
<gene>
    <name evidence="2" type="ORF">ABID24_003179</name>
</gene>
<dbReference type="Gene3D" id="3.40.630.30">
    <property type="match status" value="1"/>
</dbReference>
<organism evidence="2 3">
    <name type="scientific">Blautia caecimuris</name>
    <dbReference type="NCBI Taxonomy" id="1796615"/>
    <lineage>
        <taxon>Bacteria</taxon>
        <taxon>Bacillati</taxon>
        <taxon>Bacillota</taxon>
        <taxon>Clostridia</taxon>
        <taxon>Lachnospirales</taxon>
        <taxon>Lachnospiraceae</taxon>
        <taxon>Blautia</taxon>
    </lineage>
</organism>